<dbReference type="AlphaFoldDB" id="A0A290S5C9"/>
<feature type="transmembrane region" description="Helical" evidence="1">
    <location>
        <begin position="17"/>
        <end position="39"/>
    </location>
</feature>
<dbReference type="KEGG" id="part:PARC_a2216"/>
<gene>
    <name evidence="2" type="ORF">PARC_a2216</name>
</gene>
<dbReference type="OrthoDB" id="6310471at2"/>
<proteinExistence type="predicted"/>
<name>A0A290S5C9_9GAMM</name>
<evidence type="ECO:0000313" key="2">
    <source>
        <dbReference type="EMBL" id="ATC86727.1"/>
    </source>
</evidence>
<keyword evidence="1" id="KW-0812">Transmembrane</keyword>
<organism evidence="2 3">
    <name type="scientific">Pseudoalteromonas arctica A 37-1-2</name>
    <dbReference type="NCBI Taxonomy" id="1117313"/>
    <lineage>
        <taxon>Bacteria</taxon>
        <taxon>Pseudomonadati</taxon>
        <taxon>Pseudomonadota</taxon>
        <taxon>Gammaproteobacteria</taxon>
        <taxon>Alteromonadales</taxon>
        <taxon>Pseudoalteromonadaceae</taxon>
        <taxon>Pseudoalteromonas</taxon>
    </lineage>
</organism>
<dbReference type="RefSeq" id="WP_010554477.1">
    <property type="nucleotide sequence ID" value="NZ_CP011025.1"/>
</dbReference>
<dbReference type="Proteomes" id="UP000016505">
    <property type="component" value="Chromosome I"/>
</dbReference>
<reference evidence="2 3" key="1">
    <citation type="journal article" date="2012" name="J. Bacteriol.">
        <title>Genome sequences of type strains of seven species of the marine bacterium Pseudoalteromonas.</title>
        <authorList>
            <person name="Xie B.B."/>
            <person name="Shu Y.L."/>
            <person name="Qin Q.L."/>
            <person name="Rong J.C."/>
            <person name="Zhang X.Y."/>
            <person name="Chen X.L."/>
            <person name="Shi M."/>
            <person name="He H.L."/>
            <person name="Zhou B.C."/>
            <person name="Zhang Y.Z."/>
        </authorList>
    </citation>
    <scope>NUCLEOTIDE SEQUENCE [LARGE SCALE GENOMIC DNA]</scope>
    <source>
        <strain evidence="2 3">A 37-1-2</strain>
    </source>
</reference>
<evidence type="ECO:0000256" key="1">
    <source>
        <dbReference type="SAM" id="Phobius"/>
    </source>
</evidence>
<keyword evidence="1" id="KW-0472">Membrane</keyword>
<protein>
    <submittedName>
        <fullName evidence="2">Uncharacterized protein</fullName>
    </submittedName>
</protein>
<keyword evidence="1" id="KW-1133">Transmembrane helix</keyword>
<sequence>MTKATNLPTSQKLIKHLLLWTVFGYCYQSAISLLVKMAIDAQPEYPLITALIYGVGFNVLAAHLITKYDKHWPVIGSVFIGCIGLLVVPFLLFGESGLLTMPLLVGILFSLPLCSYIVGLIKLKLSKN</sequence>
<dbReference type="EMBL" id="CP011025">
    <property type="protein sequence ID" value="ATC86727.1"/>
    <property type="molecule type" value="Genomic_DNA"/>
</dbReference>
<feature type="transmembrane region" description="Helical" evidence="1">
    <location>
        <begin position="72"/>
        <end position="93"/>
    </location>
</feature>
<feature type="transmembrane region" description="Helical" evidence="1">
    <location>
        <begin position="45"/>
        <end position="65"/>
    </location>
</feature>
<feature type="transmembrane region" description="Helical" evidence="1">
    <location>
        <begin position="99"/>
        <end position="121"/>
    </location>
</feature>
<accession>A0A290S5C9</accession>
<evidence type="ECO:0000313" key="3">
    <source>
        <dbReference type="Proteomes" id="UP000016505"/>
    </source>
</evidence>